<dbReference type="NCBIfam" id="TIGR03570">
    <property type="entry name" value="NeuD_NnaD"/>
    <property type="match status" value="1"/>
</dbReference>
<accession>A0A271IYW3</accession>
<dbReference type="InterPro" id="IPR020019">
    <property type="entry name" value="AcTrfase_PglD-like"/>
</dbReference>
<comment type="similarity">
    <text evidence="1">Belongs to the transferase hexapeptide repeat family.</text>
</comment>
<evidence type="ECO:0000256" key="3">
    <source>
        <dbReference type="ARBA" id="ARBA00022737"/>
    </source>
</evidence>
<evidence type="ECO:0000256" key="2">
    <source>
        <dbReference type="ARBA" id="ARBA00022679"/>
    </source>
</evidence>
<dbReference type="Gene3D" id="2.160.10.10">
    <property type="entry name" value="Hexapeptide repeat proteins"/>
    <property type="match status" value="1"/>
</dbReference>
<dbReference type="InterPro" id="IPR018357">
    <property type="entry name" value="Hexapep_transf_CS"/>
</dbReference>
<feature type="binding site" evidence="5">
    <location>
        <position position="72"/>
    </location>
    <ligand>
        <name>substrate</name>
    </ligand>
</feature>
<evidence type="ECO:0000313" key="7">
    <source>
        <dbReference type="EMBL" id="PAP76392.1"/>
    </source>
</evidence>
<dbReference type="OrthoDB" id="708224at2"/>
<feature type="site" description="Increases basicity of active site His" evidence="4">
    <location>
        <position position="141"/>
    </location>
</feature>
<protein>
    <submittedName>
        <fullName evidence="7">Acetyltransferase</fullName>
    </submittedName>
</protein>
<evidence type="ECO:0000256" key="1">
    <source>
        <dbReference type="ARBA" id="ARBA00007274"/>
    </source>
</evidence>
<dbReference type="Proteomes" id="UP000216339">
    <property type="component" value="Unassembled WGS sequence"/>
</dbReference>
<dbReference type="PANTHER" id="PTHR43300">
    <property type="entry name" value="ACETYLTRANSFERASE"/>
    <property type="match status" value="1"/>
</dbReference>
<dbReference type="Pfam" id="PF17836">
    <property type="entry name" value="PglD_N"/>
    <property type="match status" value="1"/>
</dbReference>
<keyword evidence="2 7" id="KW-0808">Transferase</keyword>
<dbReference type="EMBL" id="MQWD01000001">
    <property type="protein sequence ID" value="PAP76392.1"/>
    <property type="molecule type" value="Genomic_DNA"/>
</dbReference>
<gene>
    <name evidence="7" type="ORF">BSZ37_08015</name>
</gene>
<organism evidence="7 8">
    <name type="scientific">Rubrivirga marina</name>
    <dbReference type="NCBI Taxonomy" id="1196024"/>
    <lineage>
        <taxon>Bacteria</taxon>
        <taxon>Pseudomonadati</taxon>
        <taxon>Rhodothermota</taxon>
        <taxon>Rhodothermia</taxon>
        <taxon>Rhodothermales</taxon>
        <taxon>Rubricoccaceae</taxon>
        <taxon>Rubrivirga</taxon>
    </lineage>
</organism>
<dbReference type="PANTHER" id="PTHR43300:SF7">
    <property type="entry name" value="UDP-N-ACETYLBACILLOSAMINE N-ACETYLTRANSFERASE"/>
    <property type="match status" value="1"/>
</dbReference>
<proteinExistence type="inferred from homology"/>
<feature type="active site" description="Proton acceptor" evidence="4">
    <location>
        <position position="140"/>
    </location>
</feature>
<feature type="domain" description="PglD N-terminal" evidence="6">
    <location>
        <begin position="3"/>
        <end position="84"/>
    </location>
</feature>
<dbReference type="PROSITE" id="PS00101">
    <property type="entry name" value="HEXAPEP_TRANSFERASES"/>
    <property type="match status" value="1"/>
</dbReference>
<evidence type="ECO:0000313" key="8">
    <source>
        <dbReference type="Proteomes" id="UP000216339"/>
    </source>
</evidence>
<evidence type="ECO:0000259" key="6">
    <source>
        <dbReference type="Pfam" id="PF17836"/>
    </source>
</evidence>
<dbReference type="CDD" id="cd03360">
    <property type="entry name" value="LbH_AT_putative"/>
    <property type="match status" value="1"/>
</dbReference>
<dbReference type="AlphaFoldDB" id="A0A271IYW3"/>
<name>A0A271IYW3_9BACT</name>
<reference evidence="7 8" key="1">
    <citation type="submission" date="2016-11" db="EMBL/GenBank/DDBJ databases">
        <title>Study of marine rhodopsin-containing bacteria.</title>
        <authorList>
            <person name="Yoshizawa S."/>
            <person name="Kumagai Y."/>
            <person name="Kogure K."/>
        </authorList>
    </citation>
    <scope>NUCLEOTIDE SEQUENCE [LARGE SCALE GENOMIC DNA]</scope>
    <source>
        <strain evidence="7 8">SAORIC-28</strain>
    </source>
</reference>
<dbReference type="InterPro" id="IPR050179">
    <property type="entry name" value="Trans_hexapeptide_repeat"/>
</dbReference>
<keyword evidence="3" id="KW-0677">Repeat</keyword>
<dbReference type="SUPFAM" id="SSF51161">
    <property type="entry name" value="Trimeric LpxA-like enzymes"/>
    <property type="match status" value="1"/>
</dbReference>
<dbReference type="InterPro" id="IPR011004">
    <property type="entry name" value="Trimer_LpxA-like_sf"/>
</dbReference>
<dbReference type="RefSeq" id="WP_095510048.1">
    <property type="nucleotide sequence ID" value="NZ_MQWD01000001.1"/>
</dbReference>
<keyword evidence="8" id="KW-1185">Reference proteome</keyword>
<evidence type="ECO:0000256" key="4">
    <source>
        <dbReference type="PIRSR" id="PIRSR620019-1"/>
    </source>
</evidence>
<dbReference type="Gene3D" id="3.40.50.20">
    <property type="match status" value="1"/>
</dbReference>
<dbReference type="GO" id="GO:0016740">
    <property type="term" value="F:transferase activity"/>
    <property type="evidence" value="ECO:0007669"/>
    <property type="project" value="UniProtKB-KW"/>
</dbReference>
<evidence type="ECO:0000256" key="5">
    <source>
        <dbReference type="PIRSR" id="PIRSR620019-2"/>
    </source>
</evidence>
<dbReference type="InterPro" id="IPR041561">
    <property type="entry name" value="PglD_N"/>
</dbReference>
<comment type="caution">
    <text evidence="7">The sequence shown here is derived from an EMBL/GenBank/DDBJ whole genome shotgun (WGS) entry which is preliminary data.</text>
</comment>
<sequence>MQDLVIYGTGGFARETLQVALDINEDGGTWNVLGFLDDDPEQHGQSIHDLPVLGGAGWLTNRSDVQVAVGIGSTPAKRKVVRRLADAQHSAFATLIHPRAWIGRRVGVGAGTIVCAGTMVTTDIEIGDHVILNLDCTVGHDTQIEQFTTVAPSVNISGDIRIGEGCDLGTGAAIIQGVSIGAWTVLGAGAVVVRDLPANVTAVGAPARAIKERPAGWHE</sequence>